<dbReference type="PANTHER" id="PTHR48061">
    <property type="entry name" value="LEUCINE-RICH REPEAT RECEPTOR PROTEIN KINASE EMS1-LIKE-RELATED"/>
    <property type="match status" value="1"/>
</dbReference>
<evidence type="ECO:0000256" key="9">
    <source>
        <dbReference type="ARBA" id="ARBA00023170"/>
    </source>
</evidence>
<evidence type="ECO:0000256" key="7">
    <source>
        <dbReference type="ARBA" id="ARBA00022989"/>
    </source>
</evidence>
<comment type="subcellular location">
    <subcellularLocation>
        <location evidence="1">Membrane</location>
        <topology evidence="1">Single-pass type I membrane protein</topology>
    </subcellularLocation>
</comment>
<evidence type="ECO:0000256" key="10">
    <source>
        <dbReference type="ARBA" id="ARBA00023180"/>
    </source>
</evidence>
<evidence type="ECO:0000313" key="11">
    <source>
        <dbReference type="EMBL" id="KDO56726.1"/>
    </source>
</evidence>
<keyword evidence="9" id="KW-0675">Receptor</keyword>
<dbReference type="Proteomes" id="UP000027120">
    <property type="component" value="Unassembled WGS sequence"/>
</dbReference>
<evidence type="ECO:0000256" key="3">
    <source>
        <dbReference type="ARBA" id="ARBA00022614"/>
    </source>
</evidence>
<keyword evidence="8" id="KW-0472">Membrane</keyword>
<evidence type="ECO:0000256" key="1">
    <source>
        <dbReference type="ARBA" id="ARBA00004479"/>
    </source>
</evidence>
<dbReference type="FunFam" id="3.80.10.10:FF:000041">
    <property type="entry name" value="LRR receptor-like serine/threonine-protein kinase ERECTA"/>
    <property type="match status" value="1"/>
</dbReference>
<keyword evidence="6" id="KW-0677">Repeat</keyword>
<sequence length="440" mass="48615">MQWRQSTDCCDWSGVDCDEAGHVIGLDLSTESISGGIENAASLFSLHYLRSLNLARTSFNGTQIPSKLANISSLTYLNLSDAGFAGHIPLQISSMARLVALDFSFNQFSGSISSIRWEHLLNLVYAVLSDNSLNGSIPRSMFEFPIFSNASSSALDTLDLSGNRLRGSIPVSVFELKKLTSLLLSSNNLHGTVQLDKILNLGNLAKLDLSYNSLAVDESSRNYSFSPMLELLNLASCKLREIPNLKNQSQLQYLYLSENQISREIPNWIWRVSVVGLHCLNLSHNLLVGFQGPYSIPALRFIDLSSHQLRGNIHQLPNNLIYIDFSNNNFTSSIPADTGNFMPRLRYFCAANNGLTGIIPASLCNATTLSLLDLSNNSFMKKSDAFLNCLLQTLDLNGNRLQGTVPKSIANCKMLEVLNLGNNQFSDKFPCWLYDAPSLH</sequence>
<dbReference type="SMR" id="A0A067F0N1"/>
<dbReference type="STRING" id="2711.A0A067F0N1"/>
<gene>
    <name evidence="11" type="ORF">CISIN_1g045270mg</name>
</gene>
<evidence type="ECO:0000256" key="8">
    <source>
        <dbReference type="ARBA" id="ARBA00023136"/>
    </source>
</evidence>
<proteinExistence type="inferred from homology"/>
<dbReference type="SUPFAM" id="SSF52058">
    <property type="entry name" value="L domain-like"/>
    <property type="match status" value="2"/>
</dbReference>
<organism evidence="11 12">
    <name type="scientific">Citrus sinensis</name>
    <name type="common">Sweet orange</name>
    <name type="synonym">Citrus aurantium var. sinensis</name>
    <dbReference type="NCBI Taxonomy" id="2711"/>
    <lineage>
        <taxon>Eukaryota</taxon>
        <taxon>Viridiplantae</taxon>
        <taxon>Streptophyta</taxon>
        <taxon>Embryophyta</taxon>
        <taxon>Tracheophyta</taxon>
        <taxon>Spermatophyta</taxon>
        <taxon>Magnoliopsida</taxon>
        <taxon>eudicotyledons</taxon>
        <taxon>Gunneridae</taxon>
        <taxon>Pentapetalae</taxon>
        <taxon>rosids</taxon>
        <taxon>malvids</taxon>
        <taxon>Sapindales</taxon>
        <taxon>Rutaceae</taxon>
        <taxon>Aurantioideae</taxon>
        <taxon>Citrus</taxon>
    </lineage>
</organism>
<dbReference type="InterPro" id="IPR046956">
    <property type="entry name" value="RLP23-like"/>
</dbReference>
<dbReference type="InterPro" id="IPR001611">
    <property type="entry name" value="Leu-rich_rpt"/>
</dbReference>
<name>A0A067F0N1_CITSI</name>
<keyword evidence="5" id="KW-0732">Signal</keyword>
<comment type="similarity">
    <text evidence="2">Belongs to the RLP family.</text>
</comment>
<dbReference type="GO" id="GO:0016020">
    <property type="term" value="C:membrane"/>
    <property type="evidence" value="ECO:0007669"/>
    <property type="project" value="UniProtKB-SubCell"/>
</dbReference>
<dbReference type="Pfam" id="PF00560">
    <property type="entry name" value="LRR_1"/>
    <property type="match status" value="5"/>
</dbReference>
<dbReference type="PRINTS" id="PR00019">
    <property type="entry name" value="LEURICHRPT"/>
</dbReference>
<evidence type="ECO:0000256" key="2">
    <source>
        <dbReference type="ARBA" id="ARBA00009592"/>
    </source>
</evidence>
<dbReference type="Gene3D" id="3.80.10.10">
    <property type="entry name" value="Ribonuclease Inhibitor"/>
    <property type="match status" value="3"/>
</dbReference>
<keyword evidence="7" id="KW-1133">Transmembrane helix</keyword>
<reference evidence="11 12" key="1">
    <citation type="submission" date="2014-04" db="EMBL/GenBank/DDBJ databases">
        <authorList>
            <consortium name="International Citrus Genome Consortium"/>
            <person name="Gmitter F."/>
            <person name="Chen C."/>
            <person name="Farmerie W."/>
            <person name="Harkins T."/>
            <person name="Desany B."/>
            <person name="Mohiuddin M."/>
            <person name="Kodira C."/>
            <person name="Borodovsky M."/>
            <person name="Lomsadze A."/>
            <person name="Burns P."/>
            <person name="Jenkins J."/>
            <person name="Prochnik S."/>
            <person name="Shu S."/>
            <person name="Chapman J."/>
            <person name="Pitluck S."/>
            <person name="Schmutz J."/>
            <person name="Rokhsar D."/>
        </authorList>
    </citation>
    <scope>NUCLEOTIDE SEQUENCE</scope>
</reference>
<keyword evidence="4" id="KW-0812">Transmembrane</keyword>
<evidence type="ECO:0000256" key="5">
    <source>
        <dbReference type="ARBA" id="ARBA00022729"/>
    </source>
</evidence>
<dbReference type="InterPro" id="IPR032675">
    <property type="entry name" value="LRR_dom_sf"/>
</dbReference>
<evidence type="ECO:0000313" key="12">
    <source>
        <dbReference type="Proteomes" id="UP000027120"/>
    </source>
</evidence>
<accession>A0A067F0N1</accession>
<dbReference type="AlphaFoldDB" id="A0A067F0N1"/>
<protein>
    <recommendedName>
        <fullName evidence="13">Leucine-rich repeat-containing N-terminal plant-type domain-containing protein</fullName>
    </recommendedName>
</protein>
<evidence type="ECO:0000256" key="6">
    <source>
        <dbReference type="ARBA" id="ARBA00022737"/>
    </source>
</evidence>
<dbReference type="EMBL" id="KK784970">
    <property type="protein sequence ID" value="KDO56726.1"/>
    <property type="molecule type" value="Genomic_DNA"/>
</dbReference>
<feature type="non-terminal residue" evidence="11">
    <location>
        <position position="440"/>
    </location>
</feature>
<keyword evidence="10" id="KW-0325">Glycoprotein</keyword>
<keyword evidence="12" id="KW-1185">Reference proteome</keyword>
<keyword evidence="3" id="KW-0433">Leucine-rich repeat</keyword>
<dbReference type="PANTHER" id="PTHR48061:SF2">
    <property type="entry name" value="RECEPTOR LIKE PROTEIN 30-LIKE"/>
    <property type="match status" value="1"/>
</dbReference>
<evidence type="ECO:0000256" key="4">
    <source>
        <dbReference type="ARBA" id="ARBA00022692"/>
    </source>
</evidence>
<evidence type="ECO:0008006" key="13">
    <source>
        <dbReference type="Google" id="ProtNLM"/>
    </source>
</evidence>